<comment type="caution">
    <text evidence="11">The sequence shown here is derived from an EMBL/GenBank/DDBJ whole genome shotgun (WGS) entry which is preliminary data.</text>
</comment>
<evidence type="ECO:0000256" key="1">
    <source>
        <dbReference type="ARBA" id="ARBA00001922"/>
    </source>
</evidence>
<dbReference type="CDD" id="cd02071">
    <property type="entry name" value="MM_CoA_mut_B12_BD"/>
    <property type="match status" value="1"/>
</dbReference>
<dbReference type="GO" id="GO:0046872">
    <property type="term" value="F:metal ion binding"/>
    <property type="evidence" value="ECO:0007669"/>
    <property type="project" value="UniProtKB-KW"/>
</dbReference>
<dbReference type="InterPro" id="IPR058549">
    <property type="entry name" value="MeMalonylCoA_mutase_a/b_site"/>
</dbReference>
<dbReference type="FunFam" id="3.20.20.240:FF:000001">
    <property type="entry name" value="Probable methylmalonyl-coa mutase"/>
    <property type="match status" value="1"/>
</dbReference>
<dbReference type="GO" id="GO:0031419">
    <property type="term" value="F:cobalamin binding"/>
    <property type="evidence" value="ECO:0007669"/>
    <property type="project" value="UniProtKB-KW"/>
</dbReference>
<dbReference type="SUPFAM" id="SSF51703">
    <property type="entry name" value="Cobalamin (vitamin B12)-dependent enzymes"/>
    <property type="match status" value="1"/>
</dbReference>
<dbReference type="InterPro" id="IPR016176">
    <property type="entry name" value="Cbl-dep_enz_cat"/>
</dbReference>
<evidence type="ECO:0000259" key="10">
    <source>
        <dbReference type="PROSITE" id="PS51332"/>
    </source>
</evidence>
<dbReference type="STRING" id="1234595.C725_1800"/>
<dbReference type="GO" id="GO:0019678">
    <property type="term" value="P:propionate metabolic process, methylmalonyl pathway"/>
    <property type="evidence" value="ECO:0007669"/>
    <property type="project" value="TreeGrafter"/>
</dbReference>
<comment type="similarity">
    <text evidence="3">Belongs to the methylmalonyl-CoA mutase family.</text>
</comment>
<keyword evidence="8" id="KW-0170">Cobalt</keyword>
<keyword evidence="7" id="KW-0413">Isomerase</keyword>
<evidence type="ECO:0000256" key="9">
    <source>
        <dbReference type="ARBA" id="ARBA00072363"/>
    </source>
</evidence>
<organism evidence="11 12">
    <name type="scientific">Pacificimonas flava</name>
    <dbReference type="NCBI Taxonomy" id="1234595"/>
    <lineage>
        <taxon>Bacteria</taxon>
        <taxon>Pseudomonadati</taxon>
        <taxon>Pseudomonadota</taxon>
        <taxon>Alphaproteobacteria</taxon>
        <taxon>Sphingomonadales</taxon>
        <taxon>Sphingosinicellaceae</taxon>
        <taxon>Pacificimonas</taxon>
    </lineage>
</organism>
<accession>A0A219B1C9</accession>
<dbReference type="PROSITE" id="PS00544">
    <property type="entry name" value="METMALONYL_COA_MUTASE"/>
    <property type="match status" value="1"/>
</dbReference>
<dbReference type="EMBL" id="NFZT01000001">
    <property type="protein sequence ID" value="OWV32162.1"/>
    <property type="molecule type" value="Genomic_DNA"/>
</dbReference>
<dbReference type="GO" id="GO:0004494">
    <property type="term" value="F:methylmalonyl-CoA mutase activity"/>
    <property type="evidence" value="ECO:0007669"/>
    <property type="project" value="UniProtKB-EC"/>
</dbReference>
<dbReference type="AlphaFoldDB" id="A0A219B1C9"/>
<dbReference type="CDD" id="cd03679">
    <property type="entry name" value="MM_CoA_mutase_alpha_like"/>
    <property type="match status" value="1"/>
</dbReference>
<comment type="pathway">
    <text evidence="2">Metabolic intermediate metabolism; propanoyl-CoA degradation; succinyl-CoA from propanoyl-CoA: step 3/3.</text>
</comment>
<evidence type="ECO:0000256" key="5">
    <source>
        <dbReference type="ARBA" id="ARBA00022628"/>
    </source>
</evidence>
<dbReference type="Proteomes" id="UP000198462">
    <property type="component" value="Unassembled WGS sequence"/>
</dbReference>
<dbReference type="EC" id="5.4.99.2" evidence="4"/>
<dbReference type="OrthoDB" id="9762378at2"/>
<dbReference type="NCBIfam" id="TIGR00641">
    <property type="entry name" value="acid_CoA_mut_N"/>
    <property type="match status" value="1"/>
</dbReference>
<evidence type="ECO:0000256" key="4">
    <source>
        <dbReference type="ARBA" id="ARBA00012398"/>
    </source>
</evidence>
<dbReference type="InterPro" id="IPR006158">
    <property type="entry name" value="Cobalamin-bd"/>
</dbReference>
<evidence type="ECO:0000256" key="3">
    <source>
        <dbReference type="ARBA" id="ARBA00008465"/>
    </source>
</evidence>
<evidence type="ECO:0000256" key="7">
    <source>
        <dbReference type="ARBA" id="ARBA00023235"/>
    </source>
</evidence>
<evidence type="ECO:0000256" key="6">
    <source>
        <dbReference type="ARBA" id="ARBA00022723"/>
    </source>
</evidence>
<dbReference type="Gene3D" id="3.20.20.240">
    <property type="entry name" value="Methylmalonyl-CoA mutase"/>
    <property type="match status" value="1"/>
</dbReference>
<dbReference type="PANTHER" id="PTHR48101">
    <property type="entry name" value="METHYLMALONYL-COA MUTASE, MITOCHONDRIAL-RELATED"/>
    <property type="match status" value="1"/>
</dbReference>
<keyword evidence="6" id="KW-0479">Metal-binding</keyword>
<dbReference type="InterPro" id="IPR006099">
    <property type="entry name" value="MeMalonylCoA_mutase_a/b_cat"/>
</dbReference>
<sequence>MSDKPTVKDWKAQADKEVKGKDLNWETPEGITVKPLYTAEDVEGLDPGLPGFPPYTRGPYASMYSGRPWTIRQYAGFSTAEESNAFYRRNLAAGQKGLSVAFDLATHRGYDSDHPRVSGDVGKAGVAIDSVEDMKILFDQIPLDEMSVSMTMNGAVIPVMAFYIIAAEEQGVAPEKLSGTIQNDILKEFMVRNTYIYPPEPSMRIISDIFAYTADHMPRFNSISISGYHMQEAGATQVQELAFTIADGMEYVKAGVESGLDIDKFAGRLSFFFAIGMNFFMEVSKLRAARTLWHRAMTQLGAQSERSKMLRTHCQTSGVSLTEQDPYNNVVRTAVEAMAAMLGGTQSLHTNALDEAIALPTDFSARIARNTQIILQEETGMTNVVDPLGGSYYVEALTKEMVDAAWEIIERVEREGGMAKAVAAGWPKAMIEEASAARAARVDRGEDVIVGVNKYRLPGEDDIDILDVDNHKVRASQIARLDRVRESRDEAKCQAALDALRDGAKGDGNLLALAVDAARERATLGEISDAMEDAFGRYDTMPTPVKGIYGGAYAGEKKWENLKEGVDSTERRLGRRPRLFVAKMGQDGHDRGANLVSSAFGDLGFDVTAGPLFQTPEEAADMAIERDVDVVGASSLAAGHKTLIPELIKLLEKRGRSDIKVIAGGVIPSQDYEFLREAGVQAIFGPGTNLVDAAGEVLRLLGHNVPPEGLEEAAE</sequence>
<keyword evidence="5" id="KW-0846">Cobalamin</keyword>
<dbReference type="InterPro" id="IPR036724">
    <property type="entry name" value="Cobalamin-bd_sf"/>
</dbReference>
<dbReference type="Gene3D" id="3.40.50.280">
    <property type="entry name" value="Cobalamin-binding domain"/>
    <property type="match status" value="1"/>
</dbReference>
<dbReference type="SUPFAM" id="SSF52242">
    <property type="entry name" value="Cobalamin (vitamin B12)-binding domain"/>
    <property type="match status" value="1"/>
</dbReference>
<dbReference type="PROSITE" id="PS51332">
    <property type="entry name" value="B12_BINDING"/>
    <property type="match status" value="1"/>
</dbReference>
<dbReference type="InterPro" id="IPR006159">
    <property type="entry name" value="Acid_CoA_mut_C"/>
</dbReference>
<dbReference type="InterPro" id="IPR006098">
    <property type="entry name" value="MMCoA_mutase_a_cat"/>
</dbReference>
<keyword evidence="12" id="KW-1185">Reference proteome</keyword>
<dbReference type="Pfam" id="PF01642">
    <property type="entry name" value="MM_CoA_mutase"/>
    <property type="match status" value="1"/>
</dbReference>
<dbReference type="NCBIfam" id="TIGR00640">
    <property type="entry name" value="acid_CoA_mut_C"/>
    <property type="match status" value="1"/>
</dbReference>
<dbReference type="PANTHER" id="PTHR48101:SF4">
    <property type="entry name" value="METHYLMALONYL-COA MUTASE, MITOCHONDRIAL"/>
    <property type="match status" value="1"/>
</dbReference>
<evidence type="ECO:0000313" key="11">
    <source>
        <dbReference type="EMBL" id="OWV32162.1"/>
    </source>
</evidence>
<proteinExistence type="inferred from homology"/>
<feature type="domain" description="B12-binding" evidence="10">
    <location>
        <begin position="576"/>
        <end position="708"/>
    </location>
</feature>
<dbReference type="RefSeq" id="WP_088710960.1">
    <property type="nucleotide sequence ID" value="NZ_NFZT01000001.1"/>
</dbReference>
<name>A0A219B1C9_9SPHN</name>
<protein>
    <recommendedName>
        <fullName evidence="9">Methylmalonyl-CoA mutase</fullName>
        <ecNumber evidence="4">5.4.99.2</ecNumber>
    </recommendedName>
</protein>
<dbReference type="NCBIfam" id="NF006944">
    <property type="entry name" value="PRK09426.1"/>
    <property type="match status" value="1"/>
</dbReference>
<evidence type="ECO:0000313" key="12">
    <source>
        <dbReference type="Proteomes" id="UP000198462"/>
    </source>
</evidence>
<gene>
    <name evidence="11" type="ORF">B5C34_00985</name>
</gene>
<dbReference type="GO" id="GO:0005737">
    <property type="term" value="C:cytoplasm"/>
    <property type="evidence" value="ECO:0007669"/>
    <property type="project" value="TreeGrafter"/>
</dbReference>
<evidence type="ECO:0000256" key="2">
    <source>
        <dbReference type="ARBA" id="ARBA00005146"/>
    </source>
</evidence>
<reference evidence="12" key="1">
    <citation type="submission" date="2017-05" db="EMBL/GenBank/DDBJ databases">
        <authorList>
            <person name="Lin X."/>
        </authorList>
    </citation>
    <scope>NUCLEOTIDE SEQUENCE [LARGE SCALE GENOMIC DNA]</scope>
    <source>
        <strain evidence="12">JLT2012</strain>
    </source>
</reference>
<comment type="cofactor">
    <cofactor evidence="1">
        <name>adenosylcob(III)alamin</name>
        <dbReference type="ChEBI" id="CHEBI:18408"/>
    </cofactor>
</comment>
<evidence type="ECO:0000256" key="8">
    <source>
        <dbReference type="ARBA" id="ARBA00023285"/>
    </source>
</evidence>
<dbReference type="Pfam" id="PF02310">
    <property type="entry name" value="B12-binding"/>
    <property type="match status" value="1"/>
</dbReference>